<dbReference type="EMBL" id="BAAACP010000008">
    <property type="protein sequence ID" value="GAA0864035.1"/>
    <property type="molecule type" value="Genomic_DNA"/>
</dbReference>
<dbReference type="Proteomes" id="UP001400965">
    <property type="component" value="Unassembled WGS sequence"/>
</dbReference>
<sequence>MKATFSKDILNFILYFLLLVLGIGFIGFPIMLIQNFNTVDLFSIFNMMVNLMYISMYLIVVLFLIKIIKSTLITPFVKENVKRFKIMGCCLLVNTVFEFIIGYNAAAISGGVTIIGSNSGGITPPMMICLISALMCFVLGEVFDKAVKIKNESDLTI</sequence>
<feature type="transmembrane region" description="Helical" evidence="1">
    <location>
        <begin position="86"/>
        <end position="116"/>
    </location>
</feature>
<keyword evidence="3" id="KW-1185">Reference proteome</keyword>
<organism evidence="2 3">
    <name type="scientific">Paraclostridium tenue</name>
    <dbReference type="NCBI Taxonomy" id="1737"/>
    <lineage>
        <taxon>Bacteria</taxon>
        <taxon>Bacillati</taxon>
        <taxon>Bacillota</taxon>
        <taxon>Clostridia</taxon>
        <taxon>Peptostreptococcales</taxon>
        <taxon>Peptostreptococcaceae</taxon>
        <taxon>Paraclostridium</taxon>
    </lineage>
</organism>
<gene>
    <name evidence="2" type="ORF">GCM10008917_15930</name>
</gene>
<reference evidence="2 3" key="1">
    <citation type="journal article" date="2019" name="Int. J. Syst. Evol. Microbiol.">
        <title>The Global Catalogue of Microorganisms (GCM) 10K type strain sequencing project: providing services to taxonomists for standard genome sequencing and annotation.</title>
        <authorList>
            <consortium name="The Broad Institute Genomics Platform"/>
            <consortium name="The Broad Institute Genome Sequencing Center for Infectious Disease"/>
            <person name="Wu L."/>
            <person name="Ma J."/>
        </authorList>
    </citation>
    <scope>NUCLEOTIDE SEQUENCE [LARGE SCALE GENOMIC DNA]</scope>
    <source>
        <strain evidence="2 3">JCM 6486</strain>
    </source>
</reference>
<feature type="transmembrane region" description="Helical" evidence="1">
    <location>
        <begin position="122"/>
        <end position="143"/>
    </location>
</feature>
<feature type="transmembrane region" description="Helical" evidence="1">
    <location>
        <begin position="12"/>
        <end position="32"/>
    </location>
</feature>
<keyword evidence="1" id="KW-1133">Transmembrane helix</keyword>
<feature type="transmembrane region" description="Helical" evidence="1">
    <location>
        <begin position="44"/>
        <end position="65"/>
    </location>
</feature>
<proteinExistence type="predicted"/>
<dbReference type="InterPro" id="IPR021354">
    <property type="entry name" value="DUF2975"/>
</dbReference>
<name>A0ABN1M439_9FIRM</name>
<keyword evidence="1" id="KW-0472">Membrane</keyword>
<evidence type="ECO:0000256" key="1">
    <source>
        <dbReference type="SAM" id="Phobius"/>
    </source>
</evidence>
<evidence type="ECO:0000313" key="2">
    <source>
        <dbReference type="EMBL" id="GAA0864035.1"/>
    </source>
</evidence>
<dbReference type="Pfam" id="PF11188">
    <property type="entry name" value="DUF2975"/>
    <property type="match status" value="1"/>
</dbReference>
<accession>A0ABN1M439</accession>
<dbReference type="RefSeq" id="WP_346044679.1">
    <property type="nucleotide sequence ID" value="NZ_BAAACP010000008.1"/>
</dbReference>
<protein>
    <submittedName>
        <fullName evidence="2">DUF2975 domain-containing protein</fullName>
    </submittedName>
</protein>
<comment type="caution">
    <text evidence="2">The sequence shown here is derived from an EMBL/GenBank/DDBJ whole genome shotgun (WGS) entry which is preliminary data.</text>
</comment>
<keyword evidence="1" id="KW-0812">Transmembrane</keyword>
<evidence type="ECO:0000313" key="3">
    <source>
        <dbReference type="Proteomes" id="UP001400965"/>
    </source>
</evidence>